<organism evidence="1 2">
    <name type="scientific">Photobacterium rosenbergii</name>
    <dbReference type="NCBI Taxonomy" id="294936"/>
    <lineage>
        <taxon>Bacteria</taxon>
        <taxon>Pseudomonadati</taxon>
        <taxon>Pseudomonadota</taxon>
        <taxon>Gammaproteobacteria</taxon>
        <taxon>Vibrionales</taxon>
        <taxon>Vibrionaceae</taxon>
        <taxon>Photobacterium</taxon>
    </lineage>
</organism>
<accession>A0A2T3NDK6</accession>
<dbReference type="EMBL" id="PYMB01000005">
    <property type="protein sequence ID" value="PSW12260.1"/>
    <property type="molecule type" value="Genomic_DNA"/>
</dbReference>
<dbReference type="InterPro" id="IPR021242">
    <property type="entry name" value="DUF2799"/>
</dbReference>
<gene>
    <name evidence="1" type="ORF">C9J01_13845</name>
</gene>
<reference evidence="1 2" key="1">
    <citation type="submission" date="2018-03" db="EMBL/GenBank/DDBJ databases">
        <title>Whole genome sequencing of Histamine producing bacteria.</title>
        <authorList>
            <person name="Butler K."/>
        </authorList>
    </citation>
    <scope>NUCLEOTIDE SEQUENCE [LARGE SCALE GENOMIC DNA]</scope>
    <source>
        <strain evidence="1 2">DSM 19138</strain>
    </source>
</reference>
<protein>
    <recommendedName>
        <fullName evidence="3">DUF2799 domain-containing protein</fullName>
    </recommendedName>
</protein>
<name>A0A2T3NDK6_9GAMM</name>
<evidence type="ECO:0000313" key="2">
    <source>
        <dbReference type="Proteomes" id="UP000241346"/>
    </source>
</evidence>
<evidence type="ECO:0008006" key="3">
    <source>
        <dbReference type="Google" id="ProtNLM"/>
    </source>
</evidence>
<dbReference type="Proteomes" id="UP000241346">
    <property type="component" value="Unassembled WGS sequence"/>
</dbReference>
<evidence type="ECO:0000313" key="1">
    <source>
        <dbReference type="EMBL" id="PSW12260.1"/>
    </source>
</evidence>
<dbReference type="AlphaFoldDB" id="A0A2T3NDK6"/>
<comment type="caution">
    <text evidence="1">The sequence shown here is derived from an EMBL/GenBank/DDBJ whole genome shotgun (WGS) entry which is preliminary data.</text>
</comment>
<sequence>MIEDNIMKRLFTALSIVVLSACSSTENTYSNIDNWDEHGYRTGLSGEVAKQESKFSYADKDNYNEYLNGYKRGQQAYCEQDAYLLGLTSQPYKGVCDEIDNSFAFDYQLGLSQIRDYGSNLRDNINRSVNSTR</sequence>
<dbReference type="Pfam" id="PF10973">
    <property type="entry name" value="DUF2799"/>
    <property type="match status" value="1"/>
</dbReference>
<proteinExistence type="predicted"/>